<evidence type="ECO:0000256" key="1">
    <source>
        <dbReference type="SAM" id="MobiDB-lite"/>
    </source>
</evidence>
<dbReference type="EMBL" id="CAWUHD010000117">
    <property type="protein sequence ID" value="CAK7232978.1"/>
    <property type="molecule type" value="Genomic_DNA"/>
</dbReference>
<feature type="compositionally biased region" description="Polar residues" evidence="1">
    <location>
        <begin position="148"/>
        <end position="168"/>
    </location>
</feature>
<name>A0ABP0CLJ8_9PEZI</name>
<reference evidence="3 4" key="1">
    <citation type="submission" date="2024-01" db="EMBL/GenBank/DDBJ databases">
        <authorList>
            <person name="Allen C."/>
            <person name="Tagirdzhanova G."/>
        </authorList>
    </citation>
    <scope>NUCLEOTIDE SEQUENCE [LARGE SCALE GENOMIC DNA]</scope>
</reference>
<proteinExistence type="predicted"/>
<feature type="region of interest" description="Disordered" evidence="1">
    <location>
        <begin position="581"/>
        <end position="612"/>
    </location>
</feature>
<gene>
    <name evidence="3" type="ORF">SEUCBS140593_008446</name>
</gene>
<feature type="compositionally biased region" description="Polar residues" evidence="1">
    <location>
        <begin position="1"/>
        <end position="16"/>
    </location>
</feature>
<sequence>MASQGAVQNFSLPSRTGSRRPFSPSAGDHGSHDGDSDPATSLHADRMLVRSPTPVVTPASSALQLFHFTDDAVARTARRSRILPRPMSTSSSAPALTGTGDGAAAERDGLDVTLVPESHTEVYITDGKTVFSGDDNHDEGEPDHLPGLQQTPNKNKNVLNEDPTSPTLSVWPRPMSVLDTSPTKISQRLGRLQNGGSLRARDGSYNLHDLSRVATTHDADLESNLNNPGPPSLARSISIRWGPRLRHIPLSEVQAADDAARRVASIRRERRVFWFLVGLALVGVLSCTGAVTLAAAQAAMQAGVEEIGPDENGGGPIWDARTLGWLVASLIVCASAAVGIAVATSSRWRRRRDGCVGGAYDPSGEKAMLAQLVQSSTQGRGVSGGRATATTTRERDCGGGSRCSHRFSALFSNRAPQHQDADGNTRETRESRAGWVEMNDLDERDEQGRGVVPRWWSLRRKDKENNTAGDYDTENVKEIATNDGNSDGAFINKDLPTPTEVPVPDEDRNWNKFTQDPIQLRRYVETLESRLAVVEGVQRVRNSSGGGVITNKTSQETEIHQPVPQRSHSGVIRSPAMALLPRETTDTPDAEGSAGNRRFATYAGSYGPWSEK</sequence>
<evidence type="ECO:0000313" key="4">
    <source>
        <dbReference type="Proteomes" id="UP001642482"/>
    </source>
</evidence>
<keyword evidence="2" id="KW-1133">Transmembrane helix</keyword>
<keyword evidence="2" id="KW-0812">Transmembrane</keyword>
<feature type="region of interest" description="Disordered" evidence="1">
    <location>
        <begin position="79"/>
        <end position="104"/>
    </location>
</feature>
<feature type="region of interest" description="Disordered" evidence="1">
    <location>
        <begin position="378"/>
        <end position="400"/>
    </location>
</feature>
<keyword evidence="2" id="KW-0472">Membrane</keyword>
<evidence type="ECO:0000256" key="2">
    <source>
        <dbReference type="SAM" id="Phobius"/>
    </source>
</evidence>
<feature type="region of interest" description="Disordered" evidence="1">
    <location>
        <begin position="1"/>
        <end position="56"/>
    </location>
</feature>
<protein>
    <submittedName>
        <fullName evidence="3">Uncharacterized protein</fullName>
    </submittedName>
</protein>
<dbReference type="Proteomes" id="UP001642482">
    <property type="component" value="Unassembled WGS sequence"/>
</dbReference>
<keyword evidence="4" id="KW-1185">Reference proteome</keyword>
<evidence type="ECO:0000313" key="3">
    <source>
        <dbReference type="EMBL" id="CAK7232978.1"/>
    </source>
</evidence>
<feature type="region of interest" description="Disordered" evidence="1">
    <location>
        <begin position="481"/>
        <end position="510"/>
    </location>
</feature>
<comment type="caution">
    <text evidence="3">The sequence shown here is derived from an EMBL/GenBank/DDBJ whole genome shotgun (WGS) entry which is preliminary data.</text>
</comment>
<accession>A0ABP0CLJ8</accession>
<feature type="region of interest" description="Disordered" evidence="1">
    <location>
        <begin position="131"/>
        <end position="169"/>
    </location>
</feature>
<feature type="transmembrane region" description="Helical" evidence="2">
    <location>
        <begin position="272"/>
        <end position="296"/>
    </location>
</feature>
<organism evidence="3 4">
    <name type="scientific">Sporothrix eucalyptigena</name>
    <dbReference type="NCBI Taxonomy" id="1812306"/>
    <lineage>
        <taxon>Eukaryota</taxon>
        <taxon>Fungi</taxon>
        <taxon>Dikarya</taxon>
        <taxon>Ascomycota</taxon>
        <taxon>Pezizomycotina</taxon>
        <taxon>Sordariomycetes</taxon>
        <taxon>Sordariomycetidae</taxon>
        <taxon>Ophiostomatales</taxon>
        <taxon>Ophiostomataceae</taxon>
        <taxon>Sporothrix</taxon>
    </lineage>
</organism>
<feature type="transmembrane region" description="Helical" evidence="2">
    <location>
        <begin position="323"/>
        <end position="343"/>
    </location>
</feature>